<dbReference type="PROSITE" id="PS50850">
    <property type="entry name" value="MFS"/>
    <property type="match status" value="1"/>
</dbReference>
<dbReference type="InterPro" id="IPR020846">
    <property type="entry name" value="MFS_dom"/>
</dbReference>
<feature type="transmembrane region" description="Helical" evidence="7">
    <location>
        <begin position="391"/>
        <end position="412"/>
    </location>
</feature>
<dbReference type="Proteomes" id="UP000829685">
    <property type="component" value="Unassembled WGS sequence"/>
</dbReference>
<feature type="transmembrane region" description="Helical" evidence="7">
    <location>
        <begin position="229"/>
        <end position="251"/>
    </location>
</feature>
<dbReference type="GO" id="GO:0022857">
    <property type="term" value="F:transmembrane transporter activity"/>
    <property type="evidence" value="ECO:0007669"/>
    <property type="project" value="InterPro"/>
</dbReference>
<dbReference type="InterPro" id="IPR011701">
    <property type="entry name" value="MFS"/>
</dbReference>
<dbReference type="FunFam" id="1.20.1250.20:FF:000065">
    <property type="entry name" value="Putative MFS pantothenate transporter"/>
    <property type="match status" value="1"/>
</dbReference>
<dbReference type="PANTHER" id="PTHR43791">
    <property type="entry name" value="PERMEASE-RELATED"/>
    <property type="match status" value="1"/>
</dbReference>
<keyword evidence="10" id="KW-1185">Reference proteome</keyword>
<comment type="subcellular location">
    <subcellularLocation>
        <location evidence="1">Membrane</location>
        <topology evidence="1">Multi-pass membrane protein</topology>
    </subcellularLocation>
</comment>
<dbReference type="GO" id="GO:0016020">
    <property type="term" value="C:membrane"/>
    <property type="evidence" value="ECO:0007669"/>
    <property type="project" value="UniProtKB-SubCell"/>
</dbReference>
<feature type="transmembrane region" description="Helical" evidence="7">
    <location>
        <begin position="424"/>
        <end position="445"/>
    </location>
</feature>
<feature type="transmembrane region" description="Helical" evidence="7">
    <location>
        <begin position="336"/>
        <end position="356"/>
    </location>
</feature>
<dbReference type="EMBL" id="JAFIMR010000074">
    <property type="protein sequence ID" value="KAI1849841.1"/>
    <property type="molecule type" value="Genomic_DNA"/>
</dbReference>
<dbReference type="PANTHER" id="PTHR43791:SF43">
    <property type="entry name" value="MAJOR FACILITATOR SUPERFAMILY (MFS) PROFILE DOMAIN-CONTAINING PROTEIN"/>
    <property type="match status" value="1"/>
</dbReference>
<evidence type="ECO:0000256" key="2">
    <source>
        <dbReference type="ARBA" id="ARBA00022448"/>
    </source>
</evidence>
<dbReference type="SUPFAM" id="SSF103473">
    <property type="entry name" value="MFS general substrate transporter"/>
    <property type="match status" value="1"/>
</dbReference>
<evidence type="ECO:0000313" key="9">
    <source>
        <dbReference type="EMBL" id="KAI1849841.1"/>
    </source>
</evidence>
<protein>
    <recommendedName>
        <fullName evidence="8">Major facilitator superfamily (MFS) profile domain-containing protein</fullName>
    </recommendedName>
</protein>
<reference evidence="9" key="1">
    <citation type="submission" date="2021-03" db="EMBL/GenBank/DDBJ databases">
        <title>Revisited historic fungal species revealed as producer of novel bioactive compounds through whole genome sequencing and comparative genomics.</title>
        <authorList>
            <person name="Vignolle G.A."/>
            <person name="Hochenegger N."/>
            <person name="Mach R.L."/>
            <person name="Mach-Aigner A.R."/>
            <person name="Javad Rahimi M."/>
            <person name="Salim K.A."/>
            <person name="Chan C.M."/>
            <person name="Lim L.B.L."/>
            <person name="Cai F."/>
            <person name="Druzhinina I.S."/>
            <person name="U'Ren J.M."/>
            <person name="Derntl C."/>
        </authorList>
    </citation>
    <scope>NUCLEOTIDE SEQUENCE</scope>
    <source>
        <strain evidence="9">TUCIM 5799</strain>
    </source>
</reference>
<feature type="transmembrane region" description="Helical" evidence="7">
    <location>
        <begin position="457"/>
        <end position="477"/>
    </location>
</feature>
<feature type="transmembrane region" description="Helical" evidence="7">
    <location>
        <begin position="363"/>
        <end position="385"/>
    </location>
</feature>
<keyword evidence="5 7" id="KW-0472">Membrane</keyword>
<name>A0A9Q0AIG2_9PEZI</name>
<evidence type="ECO:0000256" key="1">
    <source>
        <dbReference type="ARBA" id="ARBA00004141"/>
    </source>
</evidence>
<feature type="transmembrane region" description="Helical" evidence="7">
    <location>
        <begin position="165"/>
        <end position="185"/>
    </location>
</feature>
<feature type="domain" description="Major facilitator superfamily (MFS) profile" evidence="8">
    <location>
        <begin position="68"/>
        <end position="482"/>
    </location>
</feature>
<keyword evidence="3 7" id="KW-0812">Transmembrane</keyword>
<dbReference type="InterPro" id="IPR036259">
    <property type="entry name" value="MFS_trans_sf"/>
</dbReference>
<proteinExistence type="inferred from homology"/>
<accession>A0A9Q0AIG2</accession>
<keyword evidence="4 7" id="KW-1133">Transmembrane helix</keyword>
<feature type="transmembrane region" description="Helical" evidence="7">
    <location>
        <begin position="298"/>
        <end position="316"/>
    </location>
</feature>
<evidence type="ECO:0000256" key="4">
    <source>
        <dbReference type="ARBA" id="ARBA00022989"/>
    </source>
</evidence>
<gene>
    <name evidence="9" type="ORF">JX265_013544</name>
</gene>
<comment type="similarity">
    <text evidence="6">Belongs to the major facilitator superfamily. Allantoate permease family.</text>
</comment>
<evidence type="ECO:0000256" key="7">
    <source>
        <dbReference type="SAM" id="Phobius"/>
    </source>
</evidence>
<evidence type="ECO:0000313" key="10">
    <source>
        <dbReference type="Proteomes" id="UP000829685"/>
    </source>
</evidence>
<dbReference type="AlphaFoldDB" id="A0A9Q0AIG2"/>
<dbReference type="Gene3D" id="1.20.1250.20">
    <property type="entry name" value="MFS general substrate transporter like domains"/>
    <property type="match status" value="1"/>
</dbReference>
<evidence type="ECO:0000256" key="3">
    <source>
        <dbReference type="ARBA" id="ARBA00022692"/>
    </source>
</evidence>
<evidence type="ECO:0000259" key="8">
    <source>
        <dbReference type="PROSITE" id="PS50850"/>
    </source>
</evidence>
<comment type="caution">
    <text evidence="9">The sequence shown here is derived from an EMBL/GenBank/DDBJ whole genome shotgun (WGS) entry which is preliminary data.</text>
</comment>
<evidence type="ECO:0000256" key="5">
    <source>
        <dbReference type="ARBA" id="ARBA00023136"/>
    </source>
</evidence>
<organism evidence="9 10">
    <name type="scientific">Neoarthrinium moseri</name>
    <dbReference type="NCBI Taxonomy" id="1658444"/>
    <lineage>
        <taxon>Eukaryota</taxon>
        <taxon>Fungi</taxon>
        <taxon>Dikarya</taxon>
        <taxon>Ascomycota</taxon>
        <taxon>Pezizomycotina</taxon>
        <taxon>Sordariomycetes</taxon>
        <taxon>Xylariomycetidae</taxon>
        <taxon>Amphisphaeriales</taxon>
        <taxon>Apiosporaceae</taxon>
        <taxon>Neoarthrinium</taxon>
    </lineage>
</organism>
<sequence>MASNKDSGGVVSLTTQSLNCGENDGLDVSRLQSGGSQSRWRRWAGFFWDTLDGDARERRYMQKLDTYLFSYICLGYFIKFLDQTNYSNAFVSGMQKDLALYGNERNLLNTYFNIGIIIGTIPSQMIQLRFVRPSIWIPTCEILWSSLVMAMAATKRIETMYVLRFLVGLLEACAFPGYAALLGGWYGPKQLSKRMAIFEQTSAIASMFSGYLQAALYTGMNGKLGLAGWRWLFIFDGVISLPIAAWGLWAIPDLPHTTRAFYWKSGDKEYGIKRIEALGQRPPQRLTLKAIKKVYTNWRLWAFILPYTMVAQAGSGTNYFNLWLAAVGYSVVNTNILPTAGSALSIVSAFTFGIIADATGQRLPAIITVELLVMMGNILLSVWYLPKGAILFANYIAYIGAAAQPIVIAWGNELNRADPNLKQLLVATGNIFTYCFSSWLPLALFPTNEAPKYAYGYQVLILFGGLAIIGCALLQILHRKYDSHDKLTPQGCDGSTQDGE</sequence>
<dbReference type="Pfam" id="PF07690">
    <property type="entry name" value="MFS_1"/>
    <property type="match status" value="1"/>
</dbReference>
<keyword evidence="2" id="KW-0813">Transport</keyword>
<evidence type="ECO:0000256" key="6">
    <source>
        <dbReference type="ARBA" id="ARBA00037968"/>
    </source>
</evidence>